<feature type="binding site" evidence="10">
    <location>
        <begin position="176"/>
        <end position="177"/>
    </location>
    <ligand>
        <name>substrate</name>
    </ligand>
</feature>
<dbReference type="GO" id="GO:0009117">
    <property type="term" value="P:nucleotide metabolic process"/>
    <property type="evidence" value="ECO:0007669"/>
    <property type="project" value="UniProtKB-KW"/>
</dbReference>
<dbReference type="GO" id="GO:0017111">
    <property type="term" value="F:ribonucleoside triphosphate phosphatase activity"/>
    <property type="evidence" value="ECO:0007669"/>
    <property type="project" value="InterPro"/>
</dbReference>
<keyword evidence="13" id="KW-1185">Reference proteome</keyword>
<keyword evidence="5 10" id="KW-0378">Hydrolase</keyword>
<dbReference type="HAMAP" id="MF_01405">
    <property type="entry name" value="Non_canon_purine_NTPase"/>
    <property type="match status" value="1"/>
</dbReference>
<organism evidence="12 13">
    <name type="scientific">Anaeroplasma bactoclasticum</name>
    <dbReference type="NCBI Taxonomy" id="2088"/>
    <lineage>
        <taxon>Bacteria</taxon>
        <taxon>Bacillati</taxon>
        <taxon>Mycoplasmatota</taxon>
        <taxon>Mollicutes</taxon>
        <taxon>Anaeroplasmatales</taxon>
        <taxon>Anaeroplasmataceae</taxon>
        <taxon>Anaeroplasma</taxon>
    </lineage>
</organism>
<dbReference type="FunCoup" id="A0A397RUX0">
    <property type="interactions" value="317"/>
</dbReference>
<comment type="catalytic activity">
    <reaction evidence="10">
        <text>ITP + H2O = IMP + diphosphate + H(+)</text>
        <dbReference type="Rhea" id="RHEA:29399"/>
        <dbReference type="ChEBI" id="CHEBI:15377"/>
        <dbReference type="ChEBI" id="CHEBI:15378"/>
        <dbReference type="ChEBI" id="CHEBI:33019"/>
        <dbReference type="ChEBI" id="CHEBI:58053"/>
        <dbReference type="ChEBI" id="CHEBI:61402"/>
        <dbReference type="EC" id="3.6.1.66"/>
    </reaction>
</comment>
<protein>
    <recommendedName>
        <fullName evidence="10">dITP/XTP pyrophosphatase</fullName>
        <ecNumber evidence="10">3.6.1.66</ecNumber>
    </recommendedName>
    <alternativeName>
        <fullName evidence="10">Non-canonical purine NTP pyrophosphatase</fullName>
    </alternativeName>
    <alternativeName>
        <fullName evidence="10">Non-standard purine NTP pyrophosphatase</fullName>
    </alternativeName>
    <alternativeName>
        <fullName evidence="10">Nucleoside-triphosphate diphosphatase</fullName>
    </alternativeName>
    <alternativeName>
        <fullName evidence="10">Nucleoside-triphosphate pyrophosphatase</fullName>
        <shortName evidence="10">NTPase</shortName>
    </alternativeName>
</protein>
<dbReference type="Pfam" id="PF01725">
    <property type="entry name" value="Ham1p_like"/>
    <property type="match status" value="1"/>
</dbReference>
<comment type="subunit">
    <text evidence="2 10">Homodimer.</text>
</comment>
<comment type="catalytic activity">
    <reaction evidence="8 10">
        <text>dITP + H2O = dIMP + diphosphate + H(+)</text>
        <dbReference type="Rhea" id="RHEA:28342"/>
        <dbReference type="ChEBI" id="CHEBI:15377"/>
        <dbReference type="ChEBI" id="CHEBI:15378"/>
        <dbReference type="ChEBI" id="CHEBI:33019"/>
        <dbReference type="ChEBI" id="CHEBI:61194"/>
        <dbReference type="ChEBI" id="CHEBI:61382"/>
        <dbReference type="EC" id="3.6.1.66"/>
    </reaction>
</comment>
<accession>A0A397RUX0</accession>
<feature type="active site" description="Proton acceptor" evidence="10">
    <location>
        <position position="68"/>
    </location>
</feature>
<dbReference type="PANTHER" id="PTHR11067:SF9">
    <property type="entry name" value="INOSINE TRIPHOSPHATE PYROPHOSPHATASE"/>
    <property type="match status" value="1"/>
</dbReference>
<keyword evidence="4 10" id="KW-0547">Nucleotide-binding</keyword>
<evidence type="ECO:0000256" key="8">
    <source>
        <dbReference type="ARBA" id="ARBA00051875"/>
    </source>
</evidence>
<comment type="function">
    <text evidence="10">Pyrophosphatase that catalyzes the hydrolysis of nucleoside triphosphates to their monophosphate derivatives, with a high preference for the non-canonical purine nucleotides XTP (xanthosine triphosphate), dITP (deoxyinosine triphosphate) and ITP. Seems to function as a house-cleaning enzyme that removes non-canonical purine nucleotides from the nucleotide pool, thus preventing their incorporation into DNA/RNA and avoiding chromosomal lesions.</text>
</comment>
<evidence type="ECO:0000256" key="1">
    <source>
        <dbReference type="ARBA" id="ARBA00008023"/>
    </source>
</evidence>
<dbReference type="SUPFAM" id="SSF52972">
    <property type="entry name" value="ITPase-like"/>
    <property type="match status" value="1"/>
</dbReference>
<dbReference type="GO" id="GO:0009146">
    <property type="term" value="P:purine nucleoside triphosphate catabolic process"/>
    <property type="evidence" value="ECO:0007669"/>
    <property type="project" value="UniProtKB-UniRule"/>
</dbReference>
<dbReference type="AlphaFoldDB" id="A0A397RUX0"/>
<dbReference type="Gene3D" id="3.90.950.10">
    <property type="match status" value="1"/>
</dbReference>
<comment type="similarity">
    <text evidence="1 10 11">Belongs to the HAM1 NTPase family.</text>
</comment>
<evidence type="ECO:0000256" key="7">
    <source>
        <dbReference type="ARBA" id="ARBA00023080"/>
    </source>
</evidence>
<dbReference type="NCBIfam" id="NF011397">
    <property type="entry name" value="PRK14822.1"/>
    <property type="match status" value="1"/>
</dbReference>
<evidence type="ECO:0000256" key="2">
    <source>
        <dbReference type="ARBA" id="ARBA00011738"/>
    </source>
</evidence>
<feature type="binding site" evidence="10">
    <location>
        <begin position="6"/>
        <end position="11"/>
    </location>
    <ligand>
        <name>substrate</name>
    </ligand>
</feature>
<dbReference type="FunFam" id="3.90.950.10:FF:000001">
    <property type="entry name" value="dITP/XTP pyrophosphatase"/>
    <property type="match status" value="1"/>
</dbReference>
<sequence>MVVIATNNKNKVYEFKSLFGTDKVEFKTLHEIGYDKDIIEDGNTFKENAIIKAKQVSKDLGCIAISDDSGLMVDALGGEPGIYSARYAGTHNDDDNNKLLIKNLQGIENRSARYVCAICIYYPDGNYLVTEGTVEGIIIDTPKGENGFGYDPYFYIEEFKKTFAEVPLELKNTISHRARAIAKMKELINEDFTYKR</sequence>
<feature type="binding site" evidence="10">
    <location>
        <position position="171"/>
    </location>
    <ligand>
        <name>substrate</name>
    </ligand>
</feature>
<keyword evidence="6 10" id="KW-0460">Magnesium</keyword>
<dbReference type="InterPro" id="IPR029001">
    <property type="entry name" value="ITPase-like_fam"/>
</dbReference>
<dbReference type="GO" id="GO:0036220">
    <property type="term" value="F:ITP diphosphatase activity"/>
    <property type="evidence" value="ECO:0007669"/>
    <property type="project" value="UniProtKB-UniRule"/>
</dbReference>
<comment type="cofactor">
    <cofactor evidence="10">
        <name>Mg(2+)</name>
        <dbReference type="ChEBI" id="CHEBI:18420"/>
    </cofactor>
    <text evidence="10">Binds 1 Mg(2+) ion per subunit.</text>
</comment>
<dbReference type="GO" id="GO:0005829">
    <property type="term" value="C:cytosol"/>
    <property type="evidence" value="ECO:0007669"/>
    <property type="project" value="TreeGrafter"/>
</dbReference>
<dbReference type="OrthoDB" id="9807456at2"/>
<dbReference type="GO" id="GO:0046872">
    <property type="term" value="F:metal ion binding"/>
    <property type="evidence" value="ECO:0007669"/>
    <property type="project" value="UniProtKB-KW"/>
</dbReference>
<evidence type="ECO:0000256" key="4">
    <source>
        <dbReference type="ARBA" id="ARBA00022741"/>
    </source>
</evidence>
<evidence type="ECO:0000256" key="11">
    <source>
        <dbReference type="RuleBase" id="RU003781"/>
    </source>
</evidence>
<dbReference type="RefSeq" id="WP_119015729.1">
    <property type="nucleotide sequence ID" value="NZ_QXEV01000004.1"/>
</dbReference>
<gene>
    <name evidence="12" type="ORF">EI71_00560</name>
</gene>
<evidence type="ECO:0000313" key="12">
    <source>
        <dbReference type="EMBL" id="RIA77983.1"/>
    </source>
</evidence>
<name>A0A397RUX0_9MOLU</name>
<dbReference type="PANTHER" id="PTHR11067">
    <property type="entry name" value="INOSINE TRIPHOSPHATE PYROPHOSPHATASE/HAM1 PROTEIN"/>
    <property type="match status" value="1"/>
</dbReference>
<dbReference type="GO" id="GO:0000166">
    <property type="term" value="F:nucleotide binding"/>
    <property type="evidence" value="ECO:0007669"/>
    <property type="project" value="UniProtKB-KW"/>
</dbReference>
<evidence type="ECO:0000256" key="9">
    <source>
        <dbReference type="ARBA" id="ARBA00052017"/>
    </source>
</evidence>
<dbReference type="EMBL" id="QXEV01000004">
    <property type="protein sequence ID" value="RIA77983.1"/>
    <property type="molecule type" value="Genomic_DNA"/>
</dbReference>
<keyword evidence="7 10" id="KW-0546">Nucleotide metabolism</keyword>
<comment type="catalytic activity">
    <reaction evidence="9 10">
        <text>XTP + H2O = XMP + diphosphate + H(+)</text>
        <dbReference type="Rhea" id="RHEA:28610"/>
        <dbReference type="ChEBI" id="CHEBI:15377"/>
        <dbReference type="ChEBI" id="CHEBI:15378"/>
        <dbReference type="ChEBI" id="CHEBI:33019"/>
        <dbReference type="ChEBI" id="CHEBI:57464"/>
        <dbReference type="ChEBI" id="CHEBI:61314"/>
        <dbReference type="EC" id="3.6.1.66"/>
    </reaction>
</comment>
<comment type="caution">
    <text evidence="12">The sequence shown here is derived from an EMBL/GenBank/DDBJ whole genome shotgun (WGS) entry which is preliminary data.</text>
</comment>
<dbReference type="CDD" id="cd00515">
    <property type="entry name" value="HAM1"/>
    <property type="match status" value="1"/>
</dbReference>
<dbReference type="GO" id="GO:0036222">
    <property type="term" value="F:XTP diphosphatase activity"/>
    <property type="evidence" value="ECO:0007669"/>
    <property type="project" value="UniProtKB-UniRule"/>
</dbReference>
<feature type="binding site" evidence="10">
    <location>
        <position position="69"/>
    </location>
    <ligand>
        <name>substrate</name>
    </ligand>
</feature>
<evidence type="ECO:0000256" key="6">
    <source>
        <dbReference type="ARBA" id="ARBA00022842"/>
    </source>
</evidence>
<evidence type="ECO:0000313" key="13">
    <source>
        <dbReference type="Proteomes" id="UP000266506"/>
    </source>
</evidence>
<proteinExistence type="inferred from homology"/>
<reference evidence="12 13" key="1">
    <citation type="submission" date="2018-08" db="EMBL/GenBank/DDBJ databases">
        <title>Genomic Encyclopedia of Archaeal and Bacterial Type Strains, Phase II (KMG-II): from individual species to whole genera.</title>
        <authorList>
            <person name="Goeker M."/>
        </authorList>
    </citation>
    <scope>NUCLEOTIDE SEQUENCE [LARGE SCALE GENOMIC DNA]</scope>
    <source>
        <strain evidence="12 13">ATCC 27112</strain>
    </source>
</reference>
<comment type="caution">
    <text evidence="10">Lacks conserved residue(s) required for the propagation of feature annotation.</text>
</comment>
<dbReference type="InterPro" id="IPR002637">
    <property type="entry name" value="RdgB/HAM1"/>
</dbReference>
<dbReference type="EC" id="3.6.1.66" evidence="10"/>
<dbReference type="InterPro" id="IPR020922">
    <property type="entry name" value="dITP/XTP_pyrophosphatase"/>
</dbReference>
<dbReference type="GO" id="GO:0035870">
    <property type="term" value="F:dITP diphosphatase activity"/>
    <property type="evidence" value="ECO:0007669"/>
    <property type="project" value="UniProtKB-UniRule"/>
</dbReference>
<feature type="binding site" evidence="10">
    <location>
        <begin position="148"/>
        <end position="151"/>
    </location>
    <ligand>
        <name>substrate</name>
    </ligand>
</feature>
<keyword evidence="3 10" id="KW-0479">Metal-binding</keyword>
<dbReference type="Proteomes" id="UP000266506">
    <property type="component" value="Unassembled WGS sequence"/>
</dbReference>
<feature type="binding site" evidence="10">
    <location>
        <position position="68"/>
    </location>
    <ligand>
        <name>Mg(2+)</name>
        <dbReference type="ChEBI" id="CHEBI:18420"/>
    </ligand>
</feature>
<evidence type="ECO:0000256" key="5">
    <source>
        <dbReference type="ARBA" id="ARBA00022801"/>
    </source>
</evidence>
<evidence type="ECO:0000256" key="10">
    <source>
        <dbReference type="HAMAP-Rule" id="MF_01405"/>
    </source>
</evidence>
<dbReference type="NCBIfam" id="TIGR00042">
    <property type="entry name" value="RdgB/HAM1 family non-canonical purine NTP pyrophosphatase"/>
    <property type="match status" value="1"/>
</dbReference>
<evidence type="ECO:0000256" key="3">
    <source>
        <dbReference type="ARBA" id="ARBA00022723"/>
    </source>
</evidence>
<dbReference type="InParanoid" id="A0A397RUX0"/>